<dbReference type="EMBL" id="CCKQ01003528">
    <property type="protein sequence ID" value="CDW74650.1"/>
    <property type="molecule type" value="Genomic_DNA"/>
</dbReference>
<dbReference type="Pfam" id="PF00350">
    <property type="entry name" value="Dynamin_N"/>
    <property type="match status" value="1"/>
</dbReference>
<evidence type="ECO:0000256" key="4">
    <source>
        <dbReference type="SAM" id="Coils"/>
    </source>
</evidence>
<dbReference type="GO" id="GO:0005525">
    <property type="term" value="F:GTP binding"/>
    <property type="evidence" value="ECO:0007669"/>
    <property type="project" value="UniProtKB-KW"/>
</dbReference>
<name>A0A077ZXL8_STYLE</name>
<evidence type="ECO:0000259" key="7">
    <source>
        <dbReference type="PROSITE" id="PS51718"/>
    </source>
</evidence>
<dbReference type="OMA" id="IQRRKEC"/>
<feature type="compositionally biased region" description="Low complexity" evidence="5">
    <location>
        <begin position="607"/>
        <end position="620"/>
    </location>
</feature>
<dbReference type="PROSITE" id="PS00410">
    <property type="entry name" value="G_DYNAMIN_1"/>
    <property type="match status" value="1"/>
</dbReference>
<feature type="domain" description="Dynamin-type G" evidence="7">
    <location>
        <begin position="16"/>
        <end position="303"/>
    </location>
</feature>
<dbReference type="PRINTS" id="PR00195">
    <property type="entry name" value="DYNAMIN"/>
</dbReference>
<dbReference type="InterPro" id="IPR001401">
    <property type="entry name" value="Dynamin_GTPase"/>
</dbReference>
<sequence length="790" mass="90021">MMKLQDAFNVINVRNQIELPQIVVVGSQSTGKSSVLESIVGRDFLPRGSGIVTRCPLVLQLRRVMPQELIKKQNQNGTEGISASNNTEYGEFLHRKGEKYFDFAKIRTEIEEQTNRIAGSDKNISDEPISLTIYSPNVVDLTLVDLPGITKVPIRGQPQDIEEQIKRITYKYILQQNSLILALTAANTDLANSDALKMAREVDPEGERTIGVVTKIDLMDQGTDALDLLQGKIYNLKLGYYGVKCRSQKQIDQNISIRDAIKNEREFFSTHPIYQNHSDRLGVGFLSESLNRILCTHIIKCIPQLSRQINELLQSKEMDLVQLEMNSISIDGDKGPIVLNLINKFTQTYGDMIEGKFVKESAVDCFGGSRINYIFHNIFVKSIRDIDPFQYLTEQDIQTAIKNAQALSPSLFVPEVAFEVLVRQQIARLLEPSVECARKVYKELRDIVGKIDFQDINRFQRLKYKICDVMENVLDKCLTPTSDMIIQLIEIENAHINTNHPDFVGSADTLLNLFSGEREQQMNPPMEEPNQQQKQFTLLNKGKGGQQEGNNPKEENKKGQSGLNQSQMIKSSVNSKQQNNQEEEKVSQQQQQQQQEKGGYFFGFFGGNNQNQTKGNNLNQSELIDNSDKDLEQIQKRNKMQQAQIKQRQQREEFEILQRFGVEQAHYDKSNLPPVLLPAIPSKMRANSNDENPRIIMETIIIQNLIQSYFAIVKKNIADLVPKTIMAFLVNESRNIAQRELVGEIYKIGNLDELLVEDPVVSQTREQRKKEIASLRMAQTLLNDVTQYKF</sequence>
<dbReference type="Proteomes" id="UP000039865">
    <property type="component" value="Unassembled WGS sequence"/>
</dbReference>
<feature type="region of interest" description="Disordered" evidence="5">
    <location>
        <begin position="541"/>
        <end position="622"/>
    </location>
</feature>
<dbReference type="OrthoDB" id="5061070at2759"/>
<dbReference type="GO" id="GO:0008017">
    <property type="term" value="F:microtubule binding"/>
    <property type="evidence" value="ECO:0007669"/>
    <property type="project" value="TreeGrafter"/>
</dbReference>
<evidence type="ECO:0000313" key="9">
    <source>
        <dbReference type="Proteomes" id="UP000039865"/>
    </source>
</evidence>
<dbReference type="InParanoid" id="A0A077ZXL8"/>
<organism evidence="8 9">
    <name type="scientific">Stylonychia lemnae</name>
    <name type="common">Ciliate</name>
    <dbReference type="NCBI Taxonomy" id="5949"/>
    <lineage>
        <taxon>Eukaryota</taxon>
        <taxon>Sar</taxon>
        <taxon>Alveolata</taxon>
        <taxon>Ciliophora</taxon>
        <taxon>Intramacronucleata</taxon>
        <taxon>Spirotrichea</taxon>
        <taxon>Stichotrichia</taxon>
        <taxon>Sporadotrichida</taxon>
        <taxon>Oxytrichidae</taxon>
        <taxon>Stylonychinae</taxon>
        <taxon>Stylonychia</taxon>
    </lineage>
</organism>
<dbReference type="SMART" id="SM00302">
    <property type="entry name" value="GED"/>
    <property type="match status" value="1"/>
</dbReference>
<dbReference type="InterPro" id="IPR003130">
    <property type="entry name" value="GED"/>
</dbReference>
<evidence type="ECO:0000256" key="5">
    <source>
        <dbReference type="SAM" id="MobiDB-lite"/>
    </source>
</evidence>
<dbReference type="Pfam" id="PF02212">
    <property type="entry name" value="GED"/>
    <property type="match status" value="1"/>
</dbReference>
<keyword evidence="1 3" id="KW-0547">Nucleotide-binding</keyword>
<keyword evidence="2 3" id="KW-0342">GTP-binding</keyword>
<dbReference type="Gene3D" id="1.20.120.1240">
    <property type="entry name" value="Dynamin, middle domain"/>
    <property type="match status" value="2"/>
</dbReference>
<reference evidence="8 9" key="1">
    <citation type="submission" date="2014-06" db="EMBL/GenBank/DDBJ databases">
        <authorList>
            <person name="Swart Estienne"/>
        </authorList>
    </citation>
    <scope>NUCLEOTIDE SEQUENCE [LARGE SCALE GENOMIC DNA]</scope>
    <source>
        <strain evidence="8 9">130c</strain>
    </source>
</reference>
<dbReference type="SUPFAM" id="SSF52540">
    <property type="entry name" value="P-loop containing nucleoside triphosphate hydrolases"/>
    <property type="match status" value="1"/>
</dbReference>
<dbReference type="CDD" id="cd08771">
    <property type="entry name" value="DLP_1"/>
    <property type="match status" value="1"/>
</dbReference>
<evidence type="ECO:0000256" key="3">
    <source>
        <dbReference type="RuleBase" id="RU003932"/>
    </source>
</evidence>
<dbReference type="InterPro" id="IPR000375">
    <property type="entry name" value="Dynamin_stalk"/>
</dbReference>
<dbReference type="InterPro" id="IPR022812">
    <property type="entry name" value="Dynamin"/>
</dbReference>
<accession>A0A077ZXL8</accession>
<feature type="compositionally biased region" description="Low complexity" evidence="5">
    <location>
        <begin position="571"/>
        <end position="580"/>
    </location>
</feature>
<dbReference type="GO" id="GO:0003924">
    <property type="term" value="F:GTPase activity"/>
    <property type="evidence" value="ECO:0007669"/>
    <property type="project" value="InterPro"/>
</dbReference>
<dbReference type="InterPro" id="IPR019762">
    <property type="entry name" value="Dynamin_GTPase_CS"/>
</dbReference>
<feature type="compositionally biased region" description="Low complexity" evidence="5">
    <location>
        <begin position="587"/>
        <end position="599"/>
    </location>
</feature>
<dbReference type="InterPro" id="IPR045063">
    <property type="entry name" value="Dynamin_N"/>
</dbReference>
<evidence type="ECO:0000313" key="8">
    <source>
        <dbReference type="EMBL" id="CDW74650.1"/>
    </source>
</evidence>
<gene>
    <name evidence="8" type="primary">Contig12081.g12922</name>
    <name evidence="8" type="ORF">STYLEM_3632</name>
</gene>
<dbReference type="PROSITE" id="PS51388">
    <property type="entry name" value="GED"/>
    <property type="match status" value="1"/>
</dbReference>
<dbReference type="GO" id="GO:0005874">
    <property type="term" value="C:microtubule"/>
    <property type="evidence" value="ECO:0007669"/>
    <property type="project" value="TreeGrafter"/>
</dbReference>
<dbReference type="InterPro" id="IPR027417">
    <property type="entry name" value="P-loop_NTPase"/>
</dbReference>
<dbReference type="FunCoup" id="A0A077ZXL8">
    <property type="interactions" value="503"/>
</dbReference>
<dbReference type="InterPro" id="IPR020850">
    <property type="entry name" value="GED_dom"/>
</dbReference>
<proteinExistence type="inferred from homology"/>
<dbReference type="Pfam" id="PF01031">
    <property type="entry name" value="Dynamin_M"/>
    <property type="match status" value="1"/>
</dbReference>
<feature type="compositionally biased region" description="Polar residues" evidence="5">
    <location>
        <begin position="559"/>
        <end position="570"/>
    </location>
</feature>
<evidence type="ECO:0000256" key="2">
    <source>
        <dbReference type="ARBA" id="ARBA00023134"/>
    </source>
</evidence>
<keyword evidence="9" id="KW-1185">Reference proteome</keyword>
<dbReference type="AlphaFoldDB" id="A0A077ZXL8"/>
<dbReference type="InterPro" id="IPR030381">
    <property type="entry name" value="G_DYNAMIN_dom"/>
</dbReference>
<dbReference type="PROSITE" id="PS51718">
    <property type="entry name" value="G_DYNAMIN_2"/>
    <property type="match status" value="1"/>
</dbReference>
<dbReference type="Gene3D" id="3.40.50.300">
    <property type="entry name" value="P-loop containing nucleotide triphosphate hydrolases"/>
    <property type="match status" value="1"/>
</dbReference>
<evidence type="ECO:0000256" key="1">
    <source>
        <dbReference type="ARBA" id="ARBA00022741"/>
    </source>
</evidence>
<dbReference type="PANTHER" id="PTHR11566:SF21">
    <property type="entry name" value="DYNAMIN RELATED PROTEIN 1, ISOFORM A"/>
    <property type="match status" value="1"/>
</dbReference>
<evidence type="ECO:0000259" key="6">
    <source>
        <dbReference type="PROSITE" id="PS51388"/>
    </source>
</evidence>
<comment type="similarity">
    <text evidence="3">Belongs to the TRAFAC class dynamin-like GTPase superfamily. Dynamin/Fzo/YdjA family.</text>
</comment>
<feature type="domain" description="GED" evidence="6">
    <location>
        <begin position="699"/>
        <end position="790"/>
    </location>
</feature>
<dbReference type="SMART" id="SM00053">
    <property type="entry name" value="DYNc"/>
    <property type="match status" value="1"/>
</dbReference>
<protein>
    <submittedName>
        <fullName evidence="8">Dynamin central region family protein</fullName>
    </submittedName>
</protein>
<keyword evidence="4" id="KW-0175">Coiled coil</keyword>
<dbReference type="PANTHER" id="PTHR11566">
    <property type="entry name" value="DYNAMIN"/>
    <property type="match status" value="1"/>
</dbReference>
<dbReference type="GO" id="GO:0005737">
    <property type="term" value="C:cytoplasm"/>
    <property type="evidence" value="ECO:0007669"/>
    <property type="project" value="TreeGrafter"/>
</dbReference>
<dbReference type="GO" id="GO:0016020">
    <property type="term" value="C:membrane"/>
    <property type="evidence" value="ECO:0007669"/>
    <property type="project" value="TreeGrafter"/>
</dbReference>
<feature type="coiled-coil region" evidence="4">
    <location>
        <begin position="624"/>
        <end position="651"/>
    </location>
</feature>